<reference evidence="1 2" key="1">
    <citation type="submission" date="2020-08" db="EMBL/GenBank/DDBJ databases">
        <title>The Agave Microbiome: Exploring the role of microbial communities in plant adaptations to desert environments.</title>
        <authorList>
            <person name="Partida-Martinez L.P."/>
        </authorList>
    </citation>
    <scope>NUCLEOTIDE SEQUENCE [LARGE SCALE GENOMIC DNA]</scope>
    <source>
        <strain evidence="1 2">AT3.9</strain>
    </source>
</reference>
<sequence>MADERKDWAPEIALIVEASVRMAERFNCHFVPDLRKIESFPTDDRVLSNFVPLEFLSSQKETRIEDK</sequence>
<dbReference type="RefSeq" id="WP_183447559.1">
    <property type="nucleotide sequence ID" value="NZ_JACHWB010000001.1"/>
</dbReference>
<keyword evidence="2" id="KW-1185">Reference proteome</keyword>
<evidence type="ECO:0000313" key="1">
    <source>
        <dbReference type="EMBL" id="MBB3017904.1"/>
    </source>
</evidence>
<evidence type="ECO:0000313" key="2">
    <source>
        <dbReference type="Proteomes" id="UP000532010"/>
    </source>
</evidence>
<gene>
    <name evidence="1" type="ORF">FHR70_000944</name>
</gene>
<accession>A0A7W4VIN4</accession>
<dbReference type="Proteomes" id="UP000532010">
    <property type="component" value="Unassembled WGS sequence"/>
</dbReference>
<organism evidence="1 2">
    <name type="scientific">Microvirga lupini</name>
    <dbReference type="NCBI Taxonomy" id="420324"/>
    <lineage>
        <taxon>Bacteria</taxon>
        <taxon>Pseudomonadati</taxon>
        <taxon>Pseudomonadota</taxon>
        <taxon>Alphaproteobacteria</taxon>
        <taxon>Hyphomicrobiales</taxon>
        <taxon>Methylobacteriaceae</taxon>
        <taxon>Microvirga</taxon>
    </lineage>
</organism>
<comment type="caution">
    <text evidence="1">The sequence shown here is derived from an EMBL/GenBank/DDBJ whole genome shotgun (WGS) entry which is preliminary data.</text>
</comment>
<name>A0A7W4VIN4_9HYPH</name>
<proteinExistence type="predicted"/>
<protein>
    <submittedName>
        <fullName evidence="1">Uncharacterized protein</fullName>
    </submittedName>
</protein>
<dbReference type="EMBL" id="JACHWB010000001">
    <property type="protein sequence ID" value="MBB3017904.1"/>
    <property type="molecule type" value="Genomic_DNA"/>
</dbReference>
<dbReference type="AlphaFoldDB" id="A0A7W4VIN4"/>